<protein>
    <submittedName>
        <fullName evidence="3">Transcriptional regulator</fullName>
    </submittedName>
</protein>
<evidence type="ECO:0000313" key="3">
    <source>
        <dbReference type="EMBL" id="ONN44273.1"/>
    </source>
</evidence>
<dbReference type="AlphaFoldDB" id="A0A1V2UMF0"/>
<dbReference type="OrthoDB" id="142218at2"/>
<evidence type="ECO:0000313" key="4">
    <source>
        <dbReference type="Proteomes" id="UP000189299"/>
    </source>
</evidence>
<sequence>MKLRELLLLGELKKGKILTNEIGLDNEVETAMVLEAIDIENWSKQNQLILTSFYALNDLSEKELEDFFIKMCQIGISGLVLKTDRFIKVIPEWFIELCFKYEIPLIKISQEISYEKILLTIYEPLLNAHAHTLRTYYEARQRFNRLEKQFSSLETIMQEFYQIIELPFSLKLLDKEIEICEGMIPTDAIVLSRESLPQTDFMKNDYSLLTLYAQTDSKKRYALEIAIFNNYSLNCLLLVYLNNQQIKETDLVIIENAIDALQEKFNTESLLKKERYTRLNNLADAILQNTPRNPEELDSLLQEAHMQSKDTYQTIVFSTKEMQTQLMKNRILTLLRTLKKEAIFFDQHQYSAVLFNFAQSEGPITKDQISRLMVEILAENQQVTFAISQAKPRQEIKELLFECLDILNFNTSFYNGPVVTSEDIGIFKHFIRENQIATLQEAIPLKLAQLAQTDYDLFETFYCFLQHNRNYKQTAEAMFLHAKTIRYRLHKISNYLSIDLTNPLQMINHEIGTYIIKMRRQANERNQTTTR</sequence>
<dbReference type="Proteomes" id="UP000189299">
    <property type="component" value="Unassembled WGS sequence"/>
</dbReference>
<proteinExistence type="predicted"/>
<evidence type="ECO:0000259" key="1">
    <source>
        <dbReference type="Pfam" id="PF07905"/>
    </source>
</evidence>
<comment type="caution">
    <text evidence="3">The sequence shown here is derived from an EMBL/GenBank/DDBJ whole genome shotgun (WGS) entry which is preliminary data.</text>
</comment>
<evidence type="ECO:0000259" key="2">
    <source>
        <dbReference type="Pfam" id="PF13556"/>
    </source>
</evidence>
<feature type="domain" description="PucR C-terminal helix-turn-helix" evidence="2">
    <location>
        <begin position="457"/>
        <end position="507"/>
    </location>
</feature>
<feature type="domain" description="Purine catabolism PurC-like" evidence="1">
    <location>
        <begin position="6"/>
        <end position="122"/>
    </location>
</feature>
<dbReference type="EMBL" id="MSTR01000002">
    <property type="protein sequence ID" value="ONN44273.1"/>
    <property type="molecule type" value="Genomic_DNA"/>
</dbReference>
<dbReference type="Gene3D" id="1.10.10.2840">
    <property type="entry name" value="PucR C-terminal helix-turn-helix domain"/>
    <property type="match status" value="1"/>
</dbReference>
<name>A0A1V2UMF0_ENTMU</name>
<dbReference type="STRING" id="53346.A5802_002609"/>
<dbReference type="InterPro" id="IPR025736">
    <property type="entry name" value="PucR_C-HTH_dom"/>
</dbReference>
<reference evidence="3 4" key="1">
    <citation type="submission" date="2016-12" db="EMBL/GenBank/DDBJ databases">
        <authorList>
            <person name="Song W.-J."/>
            <person name="Kurnit D.M."/>
        </authorList>
    </citation>
    <scope>NUCLEOTIDE SEQUENCE [LARGE SCALE GENOMIC DNA]</scope>
    <source>
        <strain evidence="3 4">CGB1038-1_S1</strain>
    </source>
</reference>
<dbReference type="InterPro" id="IPR042070">
    <property type="entry name" value="PucR_C-HTH_sf"/>
</dbReference>
<dbReference type="RefSeq" id="WP_077151207.1">
    <property type="nucleotide sequence ID" value="NZ_CABMMO010000002.1"/>
</dbReference>
<dbReference type="Pfam" id="PF07905">
    <property type="entry name" value="PucR"/>
    <property type="match status" value="1"/>
</dbReference>
<accession>A0A1V2UMF0</accession>
<dbReference type="PANTHER" id="PTHR33744">
    <property type="entry name" value="CARBOHYDRATE DIACID REGULATOR"/>
    <property type="match status" value="1"/>
</dbReference>
<dbReference type="Pfam" id="PF13556">
    <property type="entry name" value="HTH_30"/>
    <property type="match status" value="1"/>
</dbReference>
<organism evidence="3 4">
    <name type="scientific">Enterococcus mundtii</name>
    <dbReference type="NCBI Taxonomy" id="53346"/>
    <lineage>
        <taxon>Bacteria</taxon>
        <taxon>Bacillati</taxon>
        <taxon>Bacillota</taxon>
        <taxon>Bacilli</taxon>
        <taxon>Lactobacillales</taxon>
        <taxon>Enterococcaceae</taxon>
        <taxon>Enterococcus</taxon>
    </lineage>
</organism>
<dbReference type="InterPro" id="IPR012914">
    <property type="entry name" value="PucR_dom"/>
</dbReference>
<dbReference type="InterPro" id="IPR051448">
    <property type="entry name" value="CdaR-like_regulators"/>
</dbReference>
<gene>
    <name evidence="3" type="ORF">BTN92_02295</name>
</gene>